<sequence>MTRQRISIASVSEPEDGRVGSQCLKVGEQLYISGQIAFSNGELVGAGDPLEQCRQCFRNIEAYVAEAGGTLDDVVSLNIFLNDIRYREAAIVARSEFFSDPGPGATVVGGVDFAFETVLAEISAIAHISKNCSECGGR</sequence>
<dbReference type="SUPFAM" id="SSF55298">
    <property type="entry name" value="YjgF-like"/>
    <property type="match status" value="1"/>
</dbReference>
<proteinExistence type="predicted"/>
<dbReference type="InterPro" id="IPR006175">
    <property type="entry name" value="YjgF/YER057c/UK114"/>
</dbReference>
<name>A0ABY6D6D8_9RHOB</name>
<geneLocation type="plasmid" evidence="1 2">
    <name>unnamed2</name>
</geneLocation>
<dbReference type="PANTHER" id="PTHR43857:SF1">
    <property type="entry name" value="YJGH FAMILY PROTEIN"/>
    <property type="match status" value="1"/>
</dbReference>
<dbReference type="EMBL" id="CP106737">
    <property type="protein sequence ID" value="UXX81474.1"/>
    <property type="molecule type" value="Genomic_DNA"/>
</dbReference>
<dbReference type="RefSeq" id="WP_263046674.1">
    <property type="nucleotide sequence ID" value="NZ_CP106737.1"/>
</dbReference>
<protein>
    <submittedName>
        <fullName evidence="1">RidA family protein</fullName>
    </submittedName>
</protein>
<gene>
    <name evidence="1" type="ORF">N7U68_01030</name>
</gene>
<keyword evidence="1" id="KW-0614">Plasmid</keyword>
<dbReference type="Gene3D" id="3.30.1330.40">
    <property type="entry name" value="RutC-like"/>
    <property type="match status" value="1"/>
</dbReference>
<organism evidence="1 2">
    <name type="scientific">Roseovarius pelagicus</name>
    <dbReference type="NCBI Taxonomy" id="2980108"/>
    <lineage>
        <taxon>Bacteria</taxon>
        <taxon>Pseudomonadati</taxon>
        <taxon>Pseudomonadota</taxon>
        <taxon>Alphaproteobacteria</taxon>
        <taxon>Rhodobacterales</taxon>
        <taxon>Roseobacteraceae</taxon>
        <taxon>Roseovarius</taxon>
    </lineage>
</organism>
<dbReference type="Proteomes" id="UP001064087">
    <property type="component" value="Plasmid unnamed2"/>
</dbReference>
<dbReference type="PANTHER" id="PTHR43857">
    <property type="entry name" value="BLR7761 PROTEIN"/>
    <property type="match status" value="1"/>
</dbReference>
<keyword evidence="2" id="KW-1185">Reference proteome</keyword>
<dbReference type="InterPro" id="IPR035959">
    <property type="entry name" value="RutC-like_sf"/>
</dbReference>
<dbReference type="CDD" id="cd00448">
    <property type="entry name" value="YjgF_YER057c_UK114_family"/>
    <property type="match status" value="1"/>
</dbReference>
<reference evidence="1" key="1">
    <citation type="submission" date="2022-10" db="EMBL/GenBank/DDBJ databases">
        <title>Roseovarius pelagicus sp. nov., isolated from Arctic seawater.</title>
        <authorList>
            <person name="Hong Y.W."/>
            <person name="Hwang C.Y."/>
        </authorList>
    </citation>
    <scope>NUCLEOTIDE SEQUENCE</scope>
    <source>
        <strain evidence="1">HL-MP18</strain>
        <plasmid evidence="1">unnamed2</plasmid>
    </source>
</reference>
<evidence type="ECO:0000313" key="2">
    <source>
        <dbReference type="Proteomes" id="UP001064087"/>
    </source>
</evidence>
<dbReference type="Pfam" id="PF01042">
    <property type="entry name" value="Ribonuc_L-PSP"/>
    <property type="match status" value="1"/>
</dbReference>
<evidence type="ECO:0000313" key="1">
    <source>
        <dbReference type="EMBL" id="UXX81474.1"/>
    </source>
</evidence>
<accession>A0ABY6D6D8</accession>